<evidence type="ECO:0000313" key="3">
    <source>
        <dbReference type="Proteomes" id="UP000708208"/>
    </source>
</evidence>
<protein>
    <submittedName>
        <fullName evidence="2">Uncharacterized protein</fullName>
    </submittedName>
</protein>
<dbReference type="Proteomes" id="UP000708208">
    <property type="component" value="Unassembled WGS sequence"/>
</dbReference>
<feature type="compositionally biased region" description="Polar residues" evidence="1">
    <location>
        <begin position="14"/>
        <end position="32"/>
    </location>
</feature>
<reference evidence="2" key="1">
    <citation type="submission" date="2021-06" db="EMBL/GenBank/DDBJ databases">
        <authorList>
            <person name="Hodson N. C."/>
            <person name="Mongue J. A."/>
            <person name="Jaron S. K."/>
        </authorList>
    </citation>
    <scope>NUCLEOTIDE SEQUENCE</scope>
</reference>
<evidence type="ECO:0000256" key="1">
    <source>
        <dbReference type="SAM" id="MobiDB-lite"/>
    </source>
</evidence>
<gene>
    <name evidence="2" type="ORF">AFUS01_LOCUS36387</name>
</gene>
<accession>A0A8J2L798</accession>
<name>A0A8J2L798_9HEXA</name>
<dbReference type="EMBL" id="CAJVCH010539410">
    <property type="protein sequence ID" value="CAG7826330.1"/>
    <property type="molecule type" value="Genomic_DNA"/>
</dbReference>
<feature type="region of interest" description="Disordered" evidence="1">
    <location>
        <begin position="1"/>
        <end position="51"/>
    </location>
</feature>
<dbReference type="AlphaFoldDB" id="A0A8J2L798"/>
<feature type="compositionally biased region" description="Low complexity" evidence="1">
    <location>
        <begin position="63"/>
        <end position="77"/>
    </location>
</feature>
<feature type="non-terminal residue" evidence="2">
    <location>
        <position position="1"/>
    </location>
</feature>
<proteinExistence type="predicted"/>
<comment type="caution">
    <text evidence="2">The sequence shown here is derived from an EMBL/GenBank/DDBJ whole genome shotgun (WGS) entry which is preliminary data.</text>
</comment>
<feature type="region of interest" description="Disordered" evidence="1">
    <location>
        <begin position="63"/>
        <end position="103"/>
    </location>
</feature>
<evidence type="ECO:0000313" key="2">
    <source>
        <dbReference type="EMBL" id="CAG7826330.1"/>
    </source>
</evidence>
<keyword evidence="3" id="KW-1185">Reference proteome</keyword>
<organism evidence="2 3">
    <name type="scientific">Allacma fusca</name>
    <dbReference type="NCBI Taxonomy" id="39272"/>
    <lineage>
        <taxon>Eukaryota</taxon>
        <taxon>Metazoa</taxon>
        <taxon>Ecdysozoa</taxon>
        <taxon>Arthropoda</taxon>
        <taxon>Hexapoda</taxon>
        <taxon>Collembola</taxon>
        <taxon>Symphypleona</taxon>
        <taxon>Sminthuridae</taxon>
        <taxon>Allacma</taxon>
    </lineage>
</organism>
<sequence>LDVNLNGTAAGASPSINYSNQDGAFIENQQQPHFLDPIPGEGENPTQPQNLYQYPLNGLRVLPEQQQQQQQPLQELQTQFHPPPYREPPALGNNSGPLPSFYDLPNSVPDYSTYQTHSSKFPVSPVIYKAL</sequence>